<accession>A0A1Z5IPX9</accession>
<dbReference type="Pfam" id="PF13529">
    <property type="entry name" value="Peptidase_C39_2"/>
    <property type="match status" value="1"/>
</dbReference>
<evidence type="ECO:0000313" key="3">
    <source>
        <dbReference type="Proteomes" id="UP000198430"/>
    </source>
</evidence>
<comment type="caution">
    <text evidence="2">The sequence shown here is derived from an EMBL/GenBank/DDBJ whole genome shotgun (WGS) entry which is preliminary data.</text>
</comment>
<sequence>MKLSKFLFGTTIGLAAGLLALYYKRDNTVQAPAKKPNTRVFEDFSAIDLSEFTDHLTLAAADKTALVLEQNDNEYVGEGSLTTPVFDLPQFKNLVASWNALTPKKTSVQVEARINQDGRWSAWHSWGRWSTKTLSASVKQDKEDPLAGIDTDTLTVKAGAGTQAQLRVHLYTGDPQQTPVLKLVAASVKPIHHDLMVDKHAVSVDRVIATPAYSQEIRDPKLAPGICSPTTISMAVNRQNADILPEELALHNFDKTYNGFGNWSFSMAAAGSMGYRAYIAYTSLDGLRRQILAGYPVGVSVQYTNDPDNGELPYVENATGDTTGHLLLVTGFTNLNGVDYVAVNDSYADNNEDAKRLYRLDQFSEAWHSRTAYMIGGNYHGYERLMQPSRETVSLIANDERTAFTVQLADETIAITPDMIKQTDTFDQRTATIAYTLDDGGQFETTAQKHFDYADVDEEGRIKLDLAEIKQVHPDATTLTVYMIRMVAPTLVGTISLTDHND</sequence>
<gene>
    <name evidence="2" type="ORF">IWT140_01257</name>
</gene>
<keyword evidence="3" id="KW-1185">Reference proteome</keyword>
<name>A0A1Z5IPX9_9LACO</name>
<organism evidence="2 3">
    <name type="scientific">Secundilactobacillus pentosiphilus</name>
    <dbReference type="NCBI Taxonomy" id="1714682"/>
    <lineage>
        <taxon>Bacteria</taxon>
        <taxon>Bacillati</taxon>
        <taxon>Bacillota</taxon>
        <taxon>Bacilli</taxon>
        <taxon>Lactobacillales</taxon>
        <taxon>Lactobacillaceae</taxon>
        <taxon>Secundilactobacillus</taxon>
    </lineage>
</organism>
<dbReference type="EMBL" id="BCMH01000008">
    <property type="protein sequence ID" value="GAX03632.1"/>
    <property type="molecule type" value="Genomic_DNA"/>
</dbReference>
<dbReference type="AlphaFoldDB" id="A0A1Z5IPX9"/>
<protein>
    <recommendedName>
        <fullName evidence="1">Peptidase C39-like domain-containing protein</fullName>
    </recommendedName>
</protein>
<dbReference type="RefSeq" id="WP_225356654.1">
    <property type="nucleotide sequence ID" value="NZ_BCMH01000008.1"/>
</dbReference>
<dbReference type="Proteomes" id="UP000198430">
    <property type="component" value="Unassembled WGS sequence"/>
</dbReference>
<proteinExistence type="predicted"/>
<reference evidence="2 3" key="1">
    <citation type="submission" date="2015-11" db="EMBL/GenBank/DDBJ databases">
        <title>Draft genome sequences of new species of the genus Lactobacillus isolated from orchardgrass silage.</title>
        <authorList>
            <person name="Tohno M."/>
            <person name="Tanizawa Y."/>
            <person name="Arita M."/>
        </authorList>
    </citation>
    <scope>NUCLEOTIDE SEQUENCE [LARGE SCALE GENOMIC DNA]</scope>
    <source>
        <strain evidence="2 3">IWT140</strain>
    </source>
</reference>
<feature type="domain" description="Peptidase C39-like" evidence="1">
    <location>
        <begin position="210"/>
        <end position="347"/>
    </location>
</feature>
<dbReference type="Gene3D" id="3.90.70.10">
    <property type="entry name" value="Cysteine proteinases"/>
    <property type="match status" value="1"/>
</dbReference>
<dbReference type="InterPro" id="IPR039564">
    <property type="entry name" value="Peptidase_C39-like"/>
</dbReference>
<evidence type="ECO:0000259" key="1">
    <source>
        <dbReference type="Pfam" id="PF13529"/>
    </source>
</evidence>
<evidence type="ECO:0000313" key="2">
    <source>
        <dbReference type="EMBL" id="GAX03632.1"/>
    </source>
</evidence>